<dbReference type="SUPFAM" id="SSF82549">
    <property type="entry name" value="DAK1/DegV-like"/>
    <property type="match status" value="1"/>
</dbReference>
<dbReference type="NCBIfam" id="TIGR00762">
    <property type="entry name" value="DegV"/>
    <property type="match status" value="1"/>
</dbReference>
<keyword evidence="1" id="KW-0446">Lipid-binding</keyword>
<dbReference type="Gene3D" id="3.40.50.10170">
    <property type="match status" value="1"/>
</dbReference>
<dbReference type="PANTHER" id="PTHR33434:SF2">
    <property type="entry name" value="FATTY ACID-BINDING PROTEIN TM_1468"/>
    <property type="match status" value="1"/>
</dbReference>
<dbReference type="Pfam" id="PF02645">
    <property type="entry name" value="DegV"/>
    <property type="match status" value="1"/>
</dbReference>
<evidence type="ECO:0000256" key="1">
    <source>
        <dbReference type="ARBA" id="ARBA00023121"/>
    </source>
</evidence>
<evidence type="ECO:0000313" key="3">
    <source>
        <dbReference type="Proteomes" id="UP001596297"/>
    </source>
</evidence>
<gene>
    <name evidence="2" type="ORF">ACFP81_03355</name>
</gene>
<protein>
    <submittedName>
        <fullName evidence="2">DegV family protein</fullName>
    </submittedName>
</protein>
<reference evidence="3" key="1">
    <citation type="journal article" date="2019" name="Int. J. Syst. Evol. Microbiol.">
        <title>The Global Catalogue of Microorganisms (GCM) 10K type strain sequencing project: providing services to taxonomists for standard genome sequencing and annotation.</title>
        <authorList>
            <consortium name="The Broad Institute Genomics Platform"/>
            <consortium name="The Broad Institute Genome Sequencing Center for Infectious Disease"/>
            <person name="Wu L."/>
            <person name="Ma J."/>
        </authorList>
    </citation>
    <scope>NUCLEOTIDE SEQUENCE [LARGE SCALE GENOMIC DNA]</scope>
    <source>
        <strain evidence="3">CGMCC 1.15772</strain>
    </source>
</reference>
<keyword evidence="3" id="KW-1185">Reference proteome</keyword>
<dbReference type="InterPro" id="IPR003797">
    <property type="entry name" value="DegV"/>
</dbReference>
<dbReference type="Proteomes" id="UP001596297">
    <property type="component" value="Unassembled WGS sequence"/>
</dbReference>
<accession>A0ABW1YAE3</accession>
<dbReference type="Gene3D" id="3.30.1180.10">
    <property type="match status" value="1"/>
</dbReference>
<organism evidence="2 3">
    <name type="scientific">Deinococcus lacus</name>
    <dbReference type="NCBI Taxonomy" id="392561"/>
    <lineage>
        <taxon>Bacteria</taxon>
        <taxon>Thermotogati</taxon>
        <taxon>Deinococcota</taxon>
        <taxon>Deinococci</taxon>
        <taxon>Deinococcales</taxon>
        <taxon>Deinococcaceae</taxon>
        <taxon>Deinococcus</taxon>
    </lineage>
</organism>
<proteinExistence type="predicted"/>
<comment type="caution">
    <text evidence="2">The sequence shown here is derived from an EMBL/GenBank/DDBJ whole genome shotgun (WGS) entry which is preliminary data.</text>
</comment>
<dbReference type="PROSITE" id="PS51482">
    <property type="entry name" value="DEGV"/>
    <property type="match status" value="1"/>
</dbReference>
<sequence length="262" mass="27576">MAPFHITFGEQTFSSLALAREDLYRRLGAGEHATTSQATPQDWARAYKEAGAGGLPVLAITISAGLSSSASAAEQARSLVQVPVTVMNSQSLSGAQGFMVYAAAVASQRGESLETGLAWAEAVRSDTEFYFTIETLDYLRRGGRIGRVAAAMGGLLNLKPIITVEQPAGTYVNVARVRSYKGAIKELAAQVTARFGAGTPLRAGFLHGSHPEDAAALREAVAAQHQLVWEGTAGVNPVLTIHTGPRVVGMCAALGNWPWEPA</sequence>
<evidence type="ECO:0000313" key="2">
    <source>
        <dbReference type="EMBL" id="MFC6591159.1"/>
    </source>
</evidence>
<dbReference type="RefSeq" id="WP_380082168.1">
    <property type="nucleotide sequence ID" value="NZ_JBHSWD010000001.1"/>
</dbReference>
<dbReference type="PANTHER" id="PTHR33434">
    <property type="entry name" value="DEGV DOMAIN-CONTAINING PROTEIN DR_1986-RELATED"/>
    <property type="match status" value="1"/>
</dbReference>
<dbReference type="InterPro" id="IPR043168">
    <property type="entry name" value="DegV_C"/>
</dbReference>
<dbReference type="EMBL" id="JBHSWD010000001">
    <property type="protein sequence ID" value="MFC6591159.1"/>
    <property type="molecule type" value="Genomic_DNA"/>
</dbReference>
<dbReference type="InterPro" id="IPR050270">
    <property type="entry name" value="DegV_domain_contain"/>
</dbReference>
<name>A0ABW1YAE3_9DEIO</name>